<dbReference type="InterPro" id="IPR023210">
    <property type="entry name" value="NADP_OxRdtase_dom"/>
</dbReference>
<evidence type="ECO:0000313" key="5">
    <source>
        <dbReference type="Proteomes" id="UP000663860"/>
    </source>
</evidence>
<comment type="similarity">
    <text evidence="2">Belongs to the aldo/keto reductase family. Aldo/keto reductase 2 subfamily.</text>
</comment>
<feature type="domain" description="NADP-dependent oxidoreductase" evidence="3">
    <location>
        <begin position="258"/>
        <end position="393"/>
    </location>
</feature>
<evidence type="ECO:0000256" key="1">
    <source>
        <dbReference type="ARBA" id="ARBA00023002"/>
    </source>
</evidence>
<protein>
    <recommendedName>
        <fullName evidence="3">NADP-dependent oxidoreductase domain-containing protein</fullName>
    </recommendedName>
</protein>
<dbReference type="Gene3D" id="3.20.20.100">
    <property type="entry name" value="NADP-dependent oxidoreductase domain"/>
    <property type="match status" value="2"/>
</dbReference>
<gene>
    <name evidence="4" type="ORF">IZO911_LOCUS26703</name>
</gene>
<reference evidence="4" key="1">
    <citation type="submission" date="2021-02" db="EMBL/GenBank/DDBJ databases">
        <authorList>
            <person name="Nowell W R."/>
        </authorList>
    </citation>
    <scope>NUCLEOTIDE SEQUENCE</scope>
</reference>
<dbReference type="Proteomes" id="UP000663860">
    <property type="component" value="Unassembled WGS sequence"/>
</dbReference>
<dbReference type="InterPro" id="IPR050523">
    <property type="entry name" value="AKR_Detox_Biosynth"/>
</dbReference>
<evidence type="ECO:0000259" key="3">
    <source>
        <dbReference type="Pfam" id="PF00248"/>
    </source>
</evidence>
<comment type="caution">
    <text evidence="4">The sequence shown here is derived from an EMBL/GenBank/DDBJ whole genome shotgun (WGS) entry which is preliminary data.</text>
</comment>
<name>A0A814TW91_9BILA</name>
<dbReference type="InterPro" id="IPR036812">
    <property type="entry name" value="NAD(P)_OxRdtase_dom_sf"/>
</dbReference>
<organism evidence="4 5">
    <name type="scientific">Adineta steineri</name>
    <dbReference type="NCBI Taxonomy" id="433720"/>
    <lineage>
        <taxon>Eukaryota</taxon>
        <taxon>Metazoa</taxon>
        <taxon>Spiralia</taxon>
        <taxon>Gnathifera</taxon>
        <taxon>Rotifera</taxon>
        <taxon>Eurotatoria</taxon>
        <taxon>Bdelloidea</taxon>
        <taxon>Adinetida</taxon>
        <taxon>Adinetidae</taxon>
        <taxon>Adineta</taxon>
    </lineage>
</organism>
<keyword evidence="1" id="KW-0560">Oxidoreductase</keyword>
<dbReference type="Pfam" id="PF00248">
    <property type="entry name" value="Aldo_ket_red"/>
    <property type="match status" value="2"/>
</dbReference>
<dbReference type="GO" id="GO:0016491">
    <property type="term" value="F:oxidoreductase activity"/>
    <property type="evidence" value="ECO:0007669"/>
    <property type="project" value="UniProtKB-KW"/>
</dbReference>
<evidence type="ECO:0000313" key="4">
    <source>
        <dbReference type="EMBL" id="CAF1167657.1"/>
    </source>
</evidence>
<sequence length="404" mass="45762">MQYEKIGHTDIEISRIILGCGSFGGIGSAPEFFGQGENEEQSHEILDAAVRLGITTFDTADAYGGGRSETYIGNWLRKCDKIVRNNIVLSSKTYNPMFIGDSKGLSRERISEKIDGTLKRLGIKQLDMYLSHEMDEQITLEETLSCFNDLQINGKISAYGASNISCEQLEKSISICDNLNLHRYEWIQNSMSLLNYREAEQILQICSKYGLGFTPYSPLAGGWLTGKYQRDVNYEPGSRMTLRPEPYENYVQHQNSIFDGIQNSMSLLNYREAEQILQICSKYGLGFTPYSPLAGGWLTGKYQRDVNYEPGSRMTLRPEPYENYVQHQNSIFDGFNSMKKISKERFGDISMAGLSLAWLLSDCRITGIVIGPRKPEHLKPIEEALNIHLNETDRVDLTNLFPVL</sequence>
<evidence type="ECO:0000256" key="2">
    <source>
        <dbReference type="ARBA" id="ARBA00038157"/>
    </source>
</evidence>
<dbReference type="GO" id="GO:0005829">
    <property type="term" value="C:cytosol"/>
    <property type="evidence" value="ECO:0007669"/>
    <property type="project" value="TreeGrafter"/>
</dbReference>
<dbReference type="EMBL" id="CAJNOE010000352">
    <property type="protein sequence ID" value="CAF1167657.1"/>
    <property type="molecule type" value="Genomic_DNA"/>
</dbReference>
<dbReference type="PANTHER" id="PTHR43364:SF4">
    <property type="entry name" value="NAD(P)-LINKED OXIDOREDUCTASE SUPERFAMILY PROTEIN"/>
    <property type="match status" value="1"/>
</dbReference>
<accession>A0A814TW91</accession>
<dbReference type="AlphaFoldDB" id="A0A814TW91"/>
<dbReference type="PANTHER" id="PTHR43364">
    <property type="entry name" value="NADH-SPECIFIC METHYLGLYOXAL REDUCTASE-RELATED"/>
    <property type="match status" value="1"/>
</dbReference>
<feature type="domain" description="NADP-dependent oxidoreductase" evidence="3">
    <location>
        <begin position="16"/>
        <end position="241"/>
    </location>
</feature>
<proteinExistence type="inferred from homology"/>
<dbReference type="SUPFAM" id="SSF51430">
    <property type="entry name" value="NAD(P)-linked oxidoreductase"/>
    <property type="match status" value="2"/>
</dbReference>